<dbReference type="CDD" id="cd00093">
    <property type="entry name" value="HTH_XRE"/>
    <property type="match status" value="1"/>
</dbReference>
<feature type="domain" description="HTH cro/C1-type" evidence="2">
    <location>
        <begin position="7"/>
        <end position="61"/>
    </location>
</feature>
<evidence type="ECO:0000313" key="4">
    <source>
        <dbReference type="Proteomes" id="UP000660801"/>
    </source>
</evidence>
<dbReference type="Gene3D" id="1.10.260.40">
    <property type="entry name" value="lambda repressor-like DNA-binding domains"/>
    <property type="match status" value="1"/>
</dbReference>
<dbReference type="InterPro" id="IPR010982">
    <property type="entry name" value="Lambda_DNA-bd_dom_sf"/>
</dbReference>
<keyword evidence="4" id="KW-1185">Reference proteome</keyword>
<gene>
    <name evidence="3" type="primary">yqaE</name>
    <name evidence="3" type="ORF">GCM10011510_14680</name>
</gene>
<dbReference type="SMART" id="SM00530">
    <property type="entry name" value="HTH_XRE"/>
    <property type="match status" value="1"/>
</dbReference>
<dbReference type="PANTHER" id="PTHR46558:SF11">
    <property type="entry name" value="HTH-TYPE TRANSCRIPTIONAL REGULATOR XRE"/>
    <property type="match status" value="1"/>
</dbReference>
<dbReference type="GO" id="GO:0003677">
    <property type="term" value="F:DNA binding"/>
    <property type="evidence" value="ECO:0007669"/>
    <property type="project" value="UniProtKB-KW"/>
</dbReference>
<reference evidence="3" key="1">
    <citation type="journal article" date="2014" name="Int. J. Syst. Evol. Microbiol.">
        <title>Complete genome sequence of Corynebacterium casei LMG S-19264T (=DSM 44701T), isolated from a smear-ripened cheese.</title>
        <authorList>
            <consortium name="US DOE Joint Genome Institute (JGI-PGF)"/>
            <person name="Walter F."/>
            <person name="Albersmeier A."/>
            <person name="Kalinowski J."/>
            <person name="Ruckert C."/>
        </authorList>
    </citation>
    <scope>NUCLEOTIDE SEQUENCE</scope>
    <source>
        <strain evidence="3">CGMCC 1.15533</strain>
    </source>
</reference>
<dbReference type="RefSeq" id="WP_068993339.1">
    <property type="nucleotide sequence ID" value="NZ_BMJN01000026.1"/>
</dbReference>
<proteinExistence type="predicted"/>
<reference evidence="3" key="2">
    <citation type="submission" date="2020-09" db="EMBL/GenBank/DDBJ databases">
        <authorList>
            <person name="Sun Q."/>
            <person name="Zhou Y."/>
        </authorList>
    </citation>
    <scope>NUCLEOTIDE SEQUENCE</scope>
    <source>
        <strain evidence="3">CGMCC 1.15533</strain>
    </source>
</reference>
<evidence type="ECO:0000259" key="2">
    <source>
        <dbReference type="PROSITE" id="PS50943"/>
    </source>
</evidence>
<dbReference type="SUPFAM" id="SSF47413">
    <property type="entry name" value="lambda repressor-like DNA-binding domains"/>
    <property type="match status" value="1"/>
</dbReference>
<dbReference type="InterPro" id="IPR049639">
    <property type="entry name" value="RstR"/>
</dbReference>
<comment type="caution">
    <text evidence="3">The sequence shown here is derived from an EMBL/GenBank/DDBJ whole genome shotgun (WGS) entry which is preliminary data.</text>
</comment>
<sequence length="117" mass="13556">MGFPERLKALRLEANLTQKDVADTLGISRPAYTYWEKGEKVPTPDKLLAVAKLFNVSTDYLLGNSDYKTLEDEQLSDVEMLFRATSLEMTEEERAVFKQELVEFMKERQKLFGEDKK</sequence>
<dbReference type="Proteomes" id="UP000660801">
    <property type="component" value="Unassembled WGS sequence"/>
</dbReference>
<dbReference type="PROSITE" id="PS50943">
    <property type="entry name" value="HTH_CROC1"/>
    <property type="match status" value="1"/>
</dbReference>
<keyword evidence="1" id="KW-0238">DNA-binding</keyword>
<evidence type="ECO:0000256" key="1">
    <source>
        <dbReference type="ARBA" id="ARBA00023125"/>
    </source>
</evidence>
<dbReference type="NCBIfam" id="NF041951">
    <property type="entry name" value="phage_RstR"/>
    <property type="match status" value="1"/>
</dbReference>
<dbReference type="OrthoDB" id="9805856at2"/>
<dbReference type="EMBL" id="BMJN01000026">
    <property type="protein sequence ID" value="GGE34380.1"/>
    <property type="molecule type" value="Genomic_DNA"/>
</dbReference>
<name>A0A917EFT9_9STRE</name>
<evidence type="ECO:0000313" key="3">
    <source>
        <dbReference type="EMBL" id="GGE34380.1"/>
    </source>
</evidence>
<dbReference type="InterPro" id="IPR001387">
    <property type="entry name" value="Cro/C1-type_HTH"/>
</dbReference>
<protein>
    <submittedName>
        <fullName evidence="3">HTH-type transcriptional regulator YqaE</fullName>
    </submittedName>
</protein>
<dbReference type="PANTHER" id="PTHR46558">
    <property type="entry name" value="TRACRIPTIONAL REGULATORY PROTEIN-RELATED-RELATED"/>
    <property type="match status" value="1"/>
</dbReference>
<organism evidence="3 4">
    <name type="scientific">Streptococcus himalayensis</name>
    <dbReference type="NCBI Taxonomy" id="1888195"/>
    <lineage>
        <taxon>Bacteria</taxon>
        <taxon>Bacillati</taxon>
        <taxon>Bacillota</taxon>
        <taxon>Bacilli</taxon>
        <taxon>Lactobacillales</taxon>
        <taxon>Streptococcaceae</taxon>
        <taxon>Streptococcus</taxon>
    </lineage>
</organism>
<accession>A0A917EFT9</accession>
<dbReference type="Pfam" id="PF01381">
    <property type="entry name" value="HTH_3"/>
    <property type="match status" value="1"/>
</dbReference>
<dbReference type="AlphaFoldDB" id="A0A917EFT9"/>